<dbReference type="Proteomes" id="UP000193719">
    <property type="component" value="Unassembled WGS sequence"/>
</dbReference>
<dbReference type="AlphaFoldDB" id="A0A1Y1VKV3"/>
<sequence length="167" mass="19810">MGELEGLKEIVKEEIANVLLYNTVKSYIKDRITSWDNDIDPEGVELILDTIFMFLPDDITFESFLYKVYDMKGKVLQAIKNIKYIALQFDSTIELWEQIFNHPNYKEWKNQYFASIMETPTIMDNLYSLAHQEDVVDQIKQIANHPNFNIWKEEMINNPSKLLNLFF</sequence>
<reference evidence="1 2" key="2">
    <citation type="submission" date="2016-08" db="EMBL/GenBank/DDBJ databases">
        <title>Pervasive Adenine N6-methylation of Active Genes in Fungi.</title>
        <authorList>
            <consortium name="DOE Joint Genome Institute"/>
            <person name="Mondo S.J."/>
            <person name="Dannebaum R.O."/>
            <person name="Kuo R.C."/>
            <person name="Labutti K."/>
            <person name="Haridas S."/>
            <person name="Kuo A."/>
            <person name="Salamov A."/>
            <person name="Ahrendt S.R."/>
            <person name="Lipzen A."/>
            <person name="Sullivan W."/>
            <person name="Andreopoulos W.B."/>
            <person name="Clum A."/>
            <person name="Lindquist E."/>
            <person name="Daum C."/>
            <person name="Ramamoorthy G.K."/>
            <person name="Gryganskyi A."/>
            <person name="Culley D."/>
            <person name="Magnuson J.K."/>
            <person name="James T.Y."/>
            <person name="O'Malley M.A."/>
            <person name="Stajich J.E."/>
            <person name="Spatafora J.W."/>
            <person name="Visel A."/>
            <person name="Grigoriev I.V."/>
        </authorList>
    </citation>
    <scope>NUCLEOTIDE SEQUENCE [LARGE SCALE GENOMIC DNA]</scope>
    <source>
        <strain evidence="2">finn</strain>
    </source>
</reference>
<organism evidence="1 2">
    <name type="scientific">Piromyces finnis</name>
    <dbReference type="NCBI Taxonomy" id="1754191"/>
    <lineage>
        <taxon>Eukaryota</taxon>
        <taxon>Fungi</taxon>
        <taxon>Fungi incertae sedis</taxon>
        <taxon>Chytridiomycota</taxon>
        <taxon>Chytridiomycota incertae sedis</taxon>
        <taxon>Neocallimastigomycetes</taxon>
        <taxon>Neocallimastigales</taxon>
        <taxon>Neocallimastigaceae</taxon>
        <taxon>Piromyces</taxon>
    </lineage>
</organism>
<comment type="caution">
    <text evidence="1">The sequence shown here is derived from an EMBL/GenBank/DDBJ whole genome shotgun (WGS) entry which is preliminary data.</text>
</comment>
<gene>
    <name evidence="1" type="ORF">BCR36DRAFT_408631</name>
</gene>
<evidence type="ECO:0000313" key="2">
    <source>
        <dbReference type="Proteomes" id="UP000193719"/>
    </source>
</evidence>
<dbReference type="EMBL" id="MCFH01000003">
    <property type="protein sequence ID" value="ORX59098.1"/>
    <property type="molecule type" value="Genomic_DNA"/>
</dbReference>
<reference evidence="1 2" key="1">
    <citation type="submission" date="2016-08" db="EMBL/GenBank/DDBJ databases">
        <title>Genomes of anaerobic fungi encode conserved fungal cellulosomes for biomass hydrolysis.</title>
        <authorList>
            <consortium name="DOE Joint Genome Institute"/>
            <person name="Haitjema C.H."/>
            <person name="Gilmore S.P."/>
            <person name="Henske J.K."/>
            <person name="Solomon K.V."/>
            <person name="De Groot R."/>
            <person name="Kuo A."/>
            <person name="Mondo S.J."/>
            <person name="Salamov A.A."/>
            <person name="Labutti K."/>
            <person name="Zhao Z."/>
            <person name="Chiniquy J."/>
            <person name="Barry K."/>
            <person name="Brewer H.M."/>
            <person name="Purvine S.O."/>
            <person name="Wright A.T."/>
            <person name="Boxma B."/>
            <person name="Van Alen T."/>
            <person name="Hackstein J.H."/>
            <person name="Baker S.E."/>
            <person name="Grigoriev I.V."/>
            <person name="O'Malley M.A."/>
        </authorList>
    </citation>
    <scope>NUCLEOTIDE SEQUENCE [LARGE SCALE GENOMIC DNA]</scope>
    <source>
        <strain evidence="2">finn</strain>
    </source>
</reference>
<keyword evidence="2" id="KW-1185">Reference proteome</keyword>
<evidence type="ECO:0000313" key="1">
    <source>
        <dbReference type="EMBL" id="ORX59098.1"/>
    </source>
</evidence>
<name>A0A1Y1VKV3_9FUNG</name>
<proteinExistence type="predicted"/>
<accession>A0A1Y1VKV3</accession>
<protein>
    <submittedName>
        <fullName evidence="1">Uncharacterized protein</fullName>
    </submittedName>
</protein>